<evidence type="ECO:0000256" key="2">
    <source>
        <dbReference type="ARBA" id="ARBA00007581"/>
    </source>
</evidence>
<organism evidence="7 8">
    <name type="scientific">Paenibacillus puldeungensis</name>
    <dbReference type="NCBI Taxonomy" id="696536"/>
    <lineage>
        <taxon>Bacteria</taxon>
        <taxon>Bacillati</taxon>
        <taxon>Bacillota</taxon>
        <taxon>Bacilli</taxon>
        <taxon>Bacillales</taxon>
        <taxon>Paenibacillaceae</taxon>
        <taxon>Paenibacillus</taxon>
    </lineage>
</organism>
<evidence type="ECO:0000259" key="6">
    <source>
        <dbReference type="Pfam" id="PF02900"/>
    </source>
</evidence>
<dbReference type="CDD" id="cd07363">
    <property type="entry name" value="45_DOPA_Dioxygenase"/>
    <property type="match status" value="1"/>
</dbReference>
<keyword evidence="5" id="KW-0560">Oxidoreductase</keyword>
<dbReference type="GO" id="GO:0051213">
    <property type="term" value="F:dioxygenase activity"/>
    <property type="evidence" value="ECO:0007669"/>
    <property type="project" value="UniProtKB-KW"/>
</dbReference>
<dbReference type="PANTHER" id="PTHR30096">
    <property type="entry name" value="4,5-DOPA DIOXYGENASE EXTRADIOL-LIKE PROTEIN"/>
    <property type="match status" value="1"/>
</dbReference>
<dbReference type="InterPro" id="IPR004183">
    <property type="entry name" value="Xdiol_dOase_suB"/>
</dbReference>
<proteinExistence type="inferred from homology"/>
<keyword evidence="3" id="KW-0479">Metal-binding</keyword>
<keyword evidence="7" id="KW-0223">Dioxygenase</keyword>
<comment type="similarity">
    <text evidence="2">Belongs to the DODA-type extradiol aromatic ring-opening dioxygenase family.</text>
</comment>
<reference evidence="8" key="1">
    <citation type="journal article" date="2019" name="Int. J. Syst. Evol. Microbiol.">
        <title>The Global Catalogue of Microorganisms (GCM) 10K type strain sequencing project: providing services to taxonomists for standard genome sequencing and annotation.</title>
        <authorList>
            <consortium name="The Broad Institute Genomics Platform"/>
            <consortium name="The Broad Institute Genome Sequencing Center for Infectious Disease"/>
            <person name="Wu L."/>
            <person name="Ma J."/>
        </authorList>
    </citation>
    <scope>NUCLEOTIDE SEQUENCE [LARGE SCALE GENOMIC DNA]</scope>
    <source>
        <strain evidence="8">CCUG 59189</strain>
    </source>
</reference>
<dbReference type="Proteomes" id="UP001597262">
    <property type="component" value="Unassembled WGS sequence"/>
</dbReference>
<evidence type="ECO:0000313" key="8">
    <source>
        <dbReference type="Proteomes" id="UP001597262"/>
    </source>
</evidence>
<dbReference type="PANTHER" id="PTHR30096:SF0">
    <property type="entry name" value="4,5-DOPA DIOXYGENASE EXTRADIOL-LIKE PROTEIN"/>
    <property type="match status" value="1"/>
</dbReference>
<evidence type="ECO:0000313" key="7">
    <source>
        <dbReference type="EMBL" id="MFD1174770.1"/>
    </source>
</evidence>
<dbReference type="RefSeq" id="WP_379315495.1">
    <property type="nucleotide sequence ID" value="NZ_JBHTLM010000001.1"/>
</dbReference>
<accession>A0ABW3RST2</accession>
<dbReference type="InterPro" id="IPR014436">
    <property type="entry name" value="Extradiol_dOase_DODA"/>
</dbReference>
<evidence type="ECO:0000256" key="4">
    <source>
        <dbReference type="ARBA" id="ARBA00022833"/>
    </source>
</evidence>
<evidence type="ECO:0000256" key="1">
    <source>
        <dbReference type="ARBA" id="ARBA00001947"/>
    </source>
</evidence>
<dbReference type="SUPFAM" id="SSF53213">
    <property type="entry name" value="LigB-like"/>
    <property type="match status" value="1"/>
</dbReference>
<sequence length="268" mass="30126">MTQPALFIAHGSPTLAIEQNAYTSFLKQLGQETLKPPKAALIFSAHWDDSTQWLTTDRTHLTLHDFYGFPEEMYSIEYPVSGHPELSQEIEAIFHAHNLPYRLSAGRGLDHGAWVVLRSLFPEGNIPAVALSVDSKRSPEEQYAIGKMLSELRQKDVLIIGSGGLVHNLRMLGEEGSEPAPWAVEFDAWISEQLTGWNLRQLFDYDKKAPHVRTAVPSYGKEHFVPLLYAMGAADDDRRAAKLFQGYQYGSLSLNCWMFGGMHQANHE</sequence>
<name>A0ABW3RST2_9BACL</name>
<keyword evidence="4" id="KW-0862">Zinc</keyword>
<dbReference type="EMBL" id="JBHTLM010000001">
    <property type="protein sequence ID" value="MFD1174770.1"/>
    <property type="molecule type" value="Genomic_DNA"/>
</dbReference>
<evidence type="ECO:0000256" key="5">
    <source>
        <dbReference type="ARBA" id="ARBA00023002"/>
    </source>
</evidence>
<feature type="domain" description="Extradiol ring-cleavage dioxygenase class III enzyme subunit B" evidence="6">
    <location>
        <begin position="5"/>
        <end position="242"/>
    </location>
</feature>
<comment type="caution">
    <text evidence="7">The sequence shown here is derived from an EMBL/GenBank/DDBJ whole genome shotgun (WGS) entry which is preliminary data.</text>
</comment>
<gene>
    <name evidence="7" type="ORF">ACFQ3W_00400</name>
</gene>
<comment type="cofactor">
    <cofactor evidence="1">
        <name>Zn(2+)</name>
        <dbReference type="ChEBI" id="CHEBI:29105"/>
    </cofactor>
</comment>
<evidence type="ECO:0000256" key="3">
    <source>
        <dbReference type="ARBA" id="ARBA00022723"/>
    </source>
</evidence>
<dbReference type="Pfam" id="PF02900">
    <property type="entry name" value="LigB"/>
    <property type="match status" value="1"/>
</dbReference>
<protein>
    <submittedName>
        <fullName evidence="7">Dioxygenase</fullName>
    </submittedName>
</protein>
<dbReference type="Gene3D" id="3.40.830.10">
    <property type="entry name" value="LigB-like"/>
    <property type="match status" value="1"/>
</dbReference>
<dbReference type="PIRSF" id="PIRSF006157">
    <property type="entry name" value="Doxgns_DODA"/>
    <property type="match status" value="1"/>
</dbReference>
<keyword evidence="8" id="KW-1185">Reference proteome</keyword>